<feature type="compositionally biased region" description="Polar residues" evidence="1">
    <location>
        <begin position="104"/>
        <end position="122"/>
    </location>
</feature>
<keyword evidence="2" id="KW-1133">Transmembrane helix</keyword>
<evidence type="ECO:0000313" key="4">
    <source>
        <dbReference type="Proteomes" id="UP000006050"/>
    </source>
</evidence>
<evidence type="ECO:0000313" key="3">
    <source>
        <dbReference type="EMBL" id="AFL85425.1"/>
    </source>
</evidence>
<name>I3Z857_BELBD</name>
<gene>
    <name evidence="3" type="ordered locus">Belba_2894</name>
</gene>
<sequence length="183" mass="20947">MDAGNIIYIIAVIIYFIYTAIKKGKKNEEENLPDQRNEEGPNQRPPSFEDLLREIRGGQQERERDLEQSGQGTVIENRKHVIKTPKIDQEKYQTSSDKLEKDNSSYSKYNQYSGSDPNLSTPKLQTLDEQVSISSSLTGLGVSETRSGKRKKPKSNRYQKMLSNPRSVKDAIILSEILNRKHF</sequence>
<dbReference type="eggNOG" id="ENOG5033DU7">
    <property type="taxonomic scope" value="Bacteria"/>
</dbReference>
<evidence type="ECO:0000256" key="2">
    <source>
        <dbReference type="SAM" id="Phobius"/>
    </source>
</evidence>
<dbReference type="KEGG" id="bbd:Belba_2894"/>
<reference evidence="4" key="1">
    <citation type="submission" date="2012-06" db="EMBL/GenBank/DDBJ databases">
        <title>The complete genome of Belliella baltica DSM 15883.</title>
        <authorList>
            <person name="Lucas S."/>
            <person name="Copeland A."/>
            <person name="Lapidus A."/>
            <person name="Goodwin L."/>
            <person name="Pitluck S."/>
            <person name="Peters L."/>
            <person name="Mikhailova N."/>
            <person name="Davenport K."/>
            <person name="Kyrpides N."/>
            <person name="Mavromatis K."/>
            <person name="Pagani I."/>
            <person name="Ivanova N."/>
            <person name="Ovchinnikova G."/>
            <person name="Zeytun A."/>
            <person name="Detter J.C."/>
            <person name="Han C."/>
            <person name="Land M."/>
            <person name="Hauser L."/>
            <person name="Markowitz V."/>
            <person name="Cheng J.-F."/>
            <person name="Hugenholtz P."/>
            <person name="Woyke T."/>
            <person name="Wu D."/>
            <person name="Tindall B."/>
            <person name="Pomrenke H."/>
            <person name="Brambilla E."/>
            <person name="Klenk H.-P."/>
            <person name="Eisen J.A."/>
        </authorList>
    </citation>
    <scope>NUCLEOTIDE SEQUENCE [LARGE SCALE GENOMIC DNA]</scope>
    <source>
        <strain evidence="4">DSM 15883 / CIP 108006 / LMG 21964 / BA134</strain>
    </source>
</reference>
<feature type="region of interest" description="Disordered" evidence="1">
    <location>
        <begin position="134"/>
        <end position="157"/>
    </location>
</feature>
<dbReference type="AlphaFoldDB" id="I3Z857"/>
<organism evidence="3 4">
    <name type="scientific">Belliella baltica (strain DSM 15883 / CIP 108006 / LMG 21964 / BA134)</name>
    <dbReference type="NCBI Taxonomy" id="866536"/>
    <lineage>
        <taxon>Bacteria</taxon>
        <taxon>Pseudomonadati</taxon>
        <taxon>Bacteroidota</taxon>
        <taxon>Cytophagia</taxon>
        <taxon>Cytophagales</taxon>
        <taxon>Cyclobacteriaceae</taxon>
        <taxon>Belliella</taxon>
    </lineage>
</organism>
<feature type="region of interest" description="Disordered" evidence="1">
    <location>
        <begin position="29"/>
        <end position="122"/>
    </location>
</feature>
<feature type="transmembrane region" description="Helical" evidence="2">
    <location>
        <begin position="6"/>
        <end position="21"/>
    </location>
</feature>
<accession>I3Z857</accession>
<protein>
    <submittedName>
        <fullName evidence="3">Uncharacterized protein</fullName>
    </submittedName>
</protein>
<dbReference type="EMBL" id="CP003281">
    <property type="protein sequence ID" value="AFL85425.1"/>
    <property type="molecule type" value="Genomic_DNA"/>
</dbReference>
<dbReference type="RefSeq" id="WP_014773375.1">
    <property type="nucleotide sequence ID" value="NC_018010.1"/>
</dbReference>
<proteinExistence type="predicted"/>
<keyword evidence="4" id="KW-1185">Reference proteome</keyword>
<feature type="compositionally biased region" description="Basic and acidic residues" evidence="1">
    <location>
        <begin position="85"/>
        <end position="103"/>
    </location>
</feature>
<feature type="compositionally biased region" description="Basic and acidic residues" evidence="1">
    <location>
        <begin position="50"/>
        <end position="67"/>
    </location>
</feature>
<dbReference type="Proteomes" id="UP000006050">
    <property type="component" value="Chromosome"/>
</dbReference>
<feature type="compositionally biased region" description="Basic and acidic residues" evidence="1">
    <location>
        <begin position="29"/>
        <end position="41"/>
    </location>
</feature>
<dbReference type="HOGENOM" id="CLU_1509286_0_0_10"/>
<keyword evidence="2" id="KW-0812">Transmembrane</keyword>
<feature type="compositionally biased region" description="Basic residues" evidence="1">
    <location>
        <begin position="148"/>
        <end position="157"/>
    </location>
</feature>
<keyword evidence="2" id="KW-0472">Membrane</keyword>
<dbReference type="STRING" id="866536.Belba_2894"/>
<evidence type="ECO:0000256" key="1">
    <source>
        <dbReference type="SAM" id="MobiDB-lite"/>
    </source>
</evidence>